<sequence>MGHLTLQLSKLRQAKREGRPCKGESGTLSRPEENLCFDVDVHPGPAFGAGISPHDFNKDAELLMELGNRGFQVQETFQIHAGKSCLNDDAKVIYCCQPKEVAVVGLANCDLCFGKLLGEACQGALEV</sequence>
<gene>
    <name evidence="1" type="ORF">RND71_011633</name>
</gene>
<protein>
    <submittedName>
        <fullName evidence="1">Uncharacterized protein</fullName>
    </submittedName>
</protein>
<reference evidence="1" key="1">
    <citation type="submission" date="2023-12" db="EMBL/GenBank/DDBJ databases">
        <title>Genome assembly of Anisodus tanguticus.</title>
        <authorList>
            <person name="Wang Y.-J."/>
        </authorList>
    </citation>
    <scope>NUCLEOTIDE SEQUENCE</scope>
    <source>
        <strain evidence="1">KB-2021</strain>
        <tissue evidence="1">Leaf</tissue>
    </source>
</reference>
<keyword evidence="2" id="KW-1185">Reference proteome</keyword>
<accession>A0AAE1VL24</accession>
<comment type="caution">
    <text evidence="1">The sequence shown here is derived from an EMBL/GenBank/DDBJ whole genome shotgun (WGS) entry which is preliminary data.</text>
</comment>
<dbReference type="Proteomes" id="UP001291623">
    <property type="component" value="Unassembled WGS sequence"/>
</dbReference>
<proteinExistence type="predicted"/>
<name>A0AAE1VL24_9SOLA</name>
<evidence type="ECO:0000313" key="1">
    <source>
        <dbReference type="EMBL" id="KAK4367841.1"/>
    </source>
</evidence>
<dbReference type="EMBL" id="JAVYJV010000006">
    <property type="protein sequence ID" value="KAK4367841.1"/>
    <property type="molecule type" value="Genomic_DNA"/>
</dbReference>
<dbReference type="AlphaFoldDB" id="A0AAE1VL24"/>
<organism evidence="1 2">
    <name type="scientific">Anisodus tanguticus</name>
    <dbReference type="NCBI Taxonomy" id="243964"/>
    <lineage>
        <taxon>Eukaryota</taxon>
        <taxon>Viridiplantae</taxon>
        <taxon>Streptophyta</taxon>
        <taxon>Embryophyta</taxon>
        <taxon>Tracheophyta</taxon>
        <taxon>Spermatophyta</taxon>
        <taxon>Magnoliopsida</taxon>
        <taxon>eudicotyledons</taxon>
        <taxon>Gunneridae</taxon>
        <taxon>Pentapetalae</taxon>
        <taxon>asterids</taxon>
        <taxon>lamiids</taxon>
        <taxon>Solanales</taxon>
        <taxon>Solanaceae</taxon>
        <taxon>Solanoideae</taxon>
        <taxon>Hyoscyameae</taxon>
        <taxon>Anisodus</taxon>
    </lineage>
</organism>
<evidence type="ECO:0000313" key="2">
    <source>
        <dbReference type="Proteomes" id="UP001291623"/>
    </source>
</evidence>